<keyword evidence="2 4" id="KW-0853">WD repeat</keyword>
<dbReference type="OrthoDB" id="427795at2759"/>
<dbReference type="Pfam" id="PF23609">
    <property type="entry name" value="Beta-prop_EIPR1"/>
    <property type="match status" value="1"/>
</dbReference>
<feature type="domain" description="EIPR1-like beta-propeller" evidence="6">
    <location>
        <begin position="6"/>
        <end position="299"/>
    </location>
</feature>
<keyword evidence="3" id="KW-0677">Repeat</keyword>
<dbReference type="InterPro" id="IPR019775">
    <property type="entry name" value="WD40_repeat_CS"/>
</dbReference>
<dbReference type="GO" id="GO:0016567">
    <property type="term" value="P:protein ubiquitination"/>
    <property type="evidence" value="ECO:0007669"/>
    <property type="project" value="TreeGrafter"/>
</dbReference>
<dbReference type="InterPro" id="IPR001680">
    <property type="entry name" value="WD40_rpt"/>
</dbReference>
<protein>
    <recommendedName>
        <fullName evidence="6">EIPR1-like beta-propeller domain-containing protein</fullName>
    </recommendedName>
</protein>
<comment type="similarity">
    <text evidence="1">Belongs to the WD repeat EIPR1 family.</text>
</comment>
<proteinExistence type="inferred from homology"/>
<dbReference type="SUPFAM" id="SSF50978">
    <property type="entry name" value="WD40 repeat-like"/>
    <property type="match status" value="1"/>
</dbReference>
<dbReference type="InterPro" id="IPR059104">
    <property type="entry name" value="Beta-prop_EIPR1-like"/>
</dbReference>
<sequence>MDPERSVVYGLGGQARCLASVSANTEETKFLVGTIGLGRNNEVHSLVLDDDEVHVTGTVYRHPNEIWDLAACPQKEGLFFTLANVANPFSVRRVATLWSTDPGEEPVPTTGSEDAPDRPLSQVLALPSEHFDETTVKLKWGTDVNGHYILTAGDRALQLWTLDEGFTTASHTIDVRCSDADVSRFTNVAWCSRGSQFATTGDSSVQGWDTRDLSSAAKSTFTIPEAHEGDVLGLEYNPNRPQQLATSGEDCQVRLWDLRNLTRPLMQLSDHTHWVWSVAYNRVHDQLLLTSGSDCTVNLQSIVSVSSAARIQRDSDEFDFSHEDDSPGYGYTPQDQGSFERPTDGLVATFDQHEESVYSVSWSEASPWVFASLSYDGRVVVNFVPQDEKYKIIL</sequence>
<gene>
    <name evidence="7" type="ORF">IWQ60_011585</name>
</gene>
<name>A0A9W7ZN21_9FUNG</name>
<feature type="region of interest" description="Disordered" evidence="5">
    <location>
        <begin position="100"/>
        <end position="119"/>
    </location>
</feature>
<dbReference type="PROSITE" id="PS00678">
    <property type="entry name" value="WD_REPEATS_1"/>
    <property type="match status" value="1"/>
</dbReference>
<dbReference type="Gene3D" id="2.130.10.10">
    <property type="entry name" value="YVTN repeat-like/Quinoprotein amine dehydrogenase"/>
    <property type="match status" value="1"/>
</dbReference>
<dbReference type="SMART" id="SM00320">
    <property type="entry name" value="WD40"/>
    <property type="match status" value="4"/>
</dbReference>
<comment type="caution">
    <text evidence="7">The sequence shown here is derived from an EMBL/GenBank/DDBJ whole genome shotgun (WGS) entry which is preliminary data.</text>
</comment>
<organism evidence="7 8">
    <name type="scientific">Tieghemiomyces parasiticus</name>
    <dbReference type="NCBI Taxonomy" id="78921"/>
    <lineage>
        <taxon>Eukaryota</taxon>
        <taxon>Fungi</taxon>
        <taxon>Fungi incertae sedis</taxon>
        <taxon>Zoopagomycota</taxon>
        <taxon>Kickxellomycotina</taxon>
        <taxon>Dimargaritomycetes</taxon>
        <taxon>Dimargaritales</taxon>
        <taxon>Dimargaritaceae</taxon>
        <taxon>Tieghemiomyces</taxon>
    </lineage>
</organism>
<dbReference type="PANTHER" id="PTHR14205:SF15">
    <property type="entry name" value="EARP AND GARP COMPLEX-INTERACTING PROTEIN 1"/>
    <property type="match status" value="1"/>
</dbReference>
<dbReference type="Proteomes" id="UP001150569">
    <property type="component" value="Unassembled WGS sequence"/>
</dbReference>
<feature type="repeat" description="WD" evidence="4">
    <location>
        <begin position="224"/>
        <end position="260"/>
    </location>
</feature>
<evidence type="ECO:0000259" key="6">
    <source>
        <dbReference type="Pfam" id="PF23609"/>
    </source>
</evidence>
<dbReference type="PROSITE" id="PS50294">
    <property type="entry name" value="WD_REPEATS_REGION"/>
    <property type="match status" value="1"/>
</dbReference>
<keyword evidence="8" id="KW-1185">Reference proteome</keyword>
<evidence type="ECO:0000256" key="1">
    <source>
        <dbReference type="ARBA" id="ARBA00005672"/>
    </source>
</evidence>
<dbReference type="PANTHER" id="PTHR14205">
    <property type="entry name" value="WD-REPEAT PROTEIN"/>
    <property type="match status" value="1"/>
</dbReference>
<dbReference type="InterPro" id="IPR040323">
    <property type="entry name" value="EIPR1"/>
</dbReference>
<evidence type="ECO:0000313" key="8">
    <source>
        <dbReference type="Proteomes" id="UP001150569"/>
    </source>
</evidence>
<dbReference type="Pfam" id="PF00400">
    <property type="entry name" value="WD40"/>
    <property type="match status" value="1"/>
</dbReference>
<evidence type="ECO:0000256" key="3">
    <source>
        <dbReference type="ARBA" id="ARBA00022737"/>
    </source>
</evidence>
<accession>A0A9W7ZN21</accession>
<evidence type="ECO:0000256" key="4">
    <source>
        <dbReference type="PROSITE-ProRule" id="PRU00221"/>
    </source>
</evidence>
<dbReference type="PROSITE" id="PS50082">
    <property type="entry name" value="WD_REPEATS_2"/>
    <property type="match status" value="1"/>
</dbReference>
<reference evidence="7" key="1">
    <citation type="submission" date="2022-07" db="EMBL/GenBank/DDBJ databases">
        <title>Phylogenomic reconstructions and comparative analyses of Kickxellomycotina fungi.</title>
        <authorList>
            <person name="Reynolds N.K."/>
            <person name="Stajich J.E."/>
            <person name="Barry K."/>
            <person name="Grigoriev I.V."/>
            <person name="Crous P."/>
            <person name="Smith M.E."/>
        </authorList>
    </citation>
    <scope>NUCLEOTIDE SEQUENCE</scope>
    <source>
        <strain evidence="7">RSA 861</strain>
    </source>
</reference>
<dbReference type="InterPro" id="IPR036322">
    <property type="entry name" value="WD40_repeat_dom_sf"/>
</dbReference>
<dbReference type="InterPro" id="IPR015943">
    <property type="entry name" value="WD40/YVTN_repeat-like_dom_sf"/>
</dbReference>
<dbReference type="AlphaFoldDB" id="A0A9W7ZN21"/>
<evidence type="ECO:0000313" key="7">
    <source>
        <dbReference type="EMBL" id="KAJ1908682.1"/>
    </source>
</evidence>
<evidence type="ECO:0000256" key="2">
    <source>
        <dbReference type="ARBA" id="ARBA00022574"/>
    </source>
</evidence>
<dbReference type="EMBL" id="JANBPT010001344">
    <property type="protein sequence ID" value="KAJ1908682.1"/>
    <property type="molecule type" value="Genomic_DNA"/>
</dbReference>
<evidence type="ECO:0000256" key="5">
    <source>
        <dbReference type="SAM" id="MobiDB-lite"/>
    </source>
</evidence>